<organism evidence="2 3">
    <name type="scientific">Micromonospora parastrephiae</name>
    <dbReference type="NCBI Taxonomy" id="2806101"/>
    <lineage>
        <taxon>Bacteria</taxon>
        <taxon>Bacillati</taxon>
        <taxon>Actinomycetota</taxon>
        <taxon>Actinomycetes</taxon>
        <taxon>Micromonosporales</taxon>
        <taxon>Micromonosporaceae</taxon>
        <taxon>Micromonospora</taxon>
    </lineage>
</organism>
<dbReference type="InterPro" id="IPR016187">
    <property type="entry name" value="CTDL_fold"/>
</dbReference>
<dbReference type="PANTHER" id="PTHR23150">
    <property type="entry name" value="SULFATASE MODIFYING FACTOR 1, 2"/>
    <property type="match status" value="1"/>
</dbReference>
<dbReference type="Gene3D" id="3.90.1580.10">
    <property type="entry name" value="paralog of FGE (formylglycine-generating enzyme)"/>
    <property type="match status" value="1"/>
</dbReference>
<dbReference type="SUPFAM" id="SSF56436">
    <property type="entry name" value="C-type lectin-like"/>
    <property type="match status" value="1"/>
</dbReference>
<dbReference type="Proteomes" id="UP000601027">
    <property type="component" value="Unassembled WGS sequence"/>
</dbReference>
<accession>A0ABS1XN51</accession>
<evidence type="ECO:0000313" key="2">
    <source>
        <dbReference type="EMBL" id="MBM0230685.1"/>
    </source>
</evidence>
<dbReference type="EMBL" id="JAEVHM010000003">
    <property type="protein sequence ID" value="MBM0230685.1"/>
    <property type="molecule type" value="Genomic_DNA"/>
</dbReference>
<dbReference type="Pfam" id="PF03781">
    <property type="entry name" value="FGE-sulfatase"/>
    <property type="match status" value="1"/>
</dbReference>
<sequence>MTSRMRRTQALPVLSAVPATTADGGGPGTGFWLGVVPVTVGEYWDYLCSAAADPAPRADPRAHGFPPTPGVGIRCVGGRLALDAADLDLPVTHVTWWGARAYCSWLGEQLGRVTRLPTAAEWEHAAGGGRGLRWALGDAFDRPLYAPEADGPRPVGSTPSNAFGLRDLTGNVFEWCADELVVDGPDGPVGGLGSRLLKGGAFTVRNPSSFENTTSFSADELTAVPYIGFRVLVEDAATASD</sequence>
<comment type="caution">
    <text evidence="2">The sequence shown here is derived from an EMBL/GenBank/DDBJ whole genome shotgun (WGS) entry which is preliminary data.</text>
</comment>
<keyword evidence="3" id="KW-1185">Reference proteome</keyword>
<dbReference type="InterPro" id="IPR005532">
    <property type="entry name" value="SUMF_dom"/>
</dbReference>
<evidence type="ECO:0000313" key="3">
    <source>
        <dbReference type="Proteomes" id="UP000601027"/>
    </source>
</evidence>
<gene>
    <name evidence="2" type="ORF">JNW91_01600</name>
</gene>
<dbReference type="InterPro" id="IPR042095">
    <property type="entry name" value="SUMF_sf"/>
</dbReference>
<dbReference type="RefSeq" id="WP_203173172.1">
    <property type="nucleotide sequence ID" value="NZ_JAEVHM010000003.1"/>
</dbReference>
<protein>
    <submittedName>
        <fullName evidence="2">SUMF1/EgtB/PvdO family nonheme iron enzyme</fullName>
    </submittedName>
</protein>
<feature type="domain" description="Sulfatase-modifying factor enzyme-like" evidence="1">
    <location>
        <begin position="30"/>
        <end position="232"/>
    </location>
</feature>
<dbReference type="PANTHER" id="PTHR23150:SF19">
    <property type="entry name" value="FORMYLGLYCINE-GENERATING ENZYME"/>
    <property type="match status" value="1"/>
</dbReference>
<evidence type="ECO:0000259" key="1">
    <source>
        <dbReference type="Pfam" id="PF03781"/>
    </source>
</evidence>
<reference evidence="2 3" key="1">
    <citation type="submission" date="2021-01" db="EMBL/GenBank/DDBJ databases">
        <title>Draft genome sequence of Micromonospora sp. strain STR1_7.</title>
        <authorList>
            <person name="Karlyshev A."/>
            <person name="Jawad R."/>
        </authorList>
    </citation>
    <scope>NUCLEOTIDE SEQUENCE [LARGE SCALE GENOMIC DNA]</scope>
    <source>
        <strain evidence="2 3">STR1-7</strain>
    </source>
</reference>
<dbReference type="InterPro" id="IPR051043">
    <property type="entry name" value="Sulfatase_Mod_Factor_Kinase"/>
</dbReference>
<proteinExistence type="predicted"/>
<name>A0ABS1XN51_9ACTN</name>